<dbReference type="PANTHER" id="PTHR30607:SF2">
    <property type="entry name" value="POTASSIUM-TRANSPORTING ATPASE POTASSIUM-BINDING SUBUNIT"/>
    <property type="match status" value="1"/>
</dbReference>
<comment type="function">
    <text evidence="9">Part of the high-affinity ATP-driven potassium transport (or Kdp) system, which catalyzes the hydrolysis of ATP coupled with the electrogenic transport of potassium into the cytoplasm. This subunit binds the extracellular potassium ions and delivers the ions to the membrane domain of KdpB through an intramembrane tunnel.</text>
</comment>
<keyword evidence="11" id="KW-1185">Reference proteome</keyword>
<dbReference type="EMBL" id="JAGIOB010000001">
    <property type="protein sequence ID" value="MBP2415410.1"/>
    <property type="molecule type" value="Genomic_DNA"/>
</dbReference>
<feature type="transmembrane region" description="Helical" evidence="9">
    <location>
        <begin position="479"/>
        <end position="504"/>
    </location>
</feature>
<feature type="transmembrane region" description="Helical" evidence="9">
    <location>
        <begin position="284"/>
        <end position="303"/>
    </location>
</feature>
<name>A0ABS4Z3P1_9ACTN</name>
<evidence type="ECO:0000256" key="4">
    <source>
        <dbReference type="ARBA" id="ARBA00022692"/>
    </source>
</evidence>
<feature type="transmembrane region" description="Helical" evidence="9">
    <location>
        <begin position="525"/>
        <end position="547"/>
    </location>
</feature>
<evidence type="ECO:0000313" key="11">
    <source>
        <dbReference type="Proteomes" id="UP000758168"/>
    </source>
</evidence>
<keyword evidence="1 9" id="KW-0813">Transport</keyword>
<dbReference type="PIRSF" id="PIRSF001294">
    <property type="entry name" value="K_ATPaseA"/>
    <property type="match status" value="1"/>
</dbReference>
<dbReference type="HAMAP" id="MF_00275">
    <property type="entry name" value="KdpA"/>
    <property type="match status" value="1"/>
</dbReference>
<feature type="transmembrane region" description="Helical" evidence="9">
    <location>
        <begin position="252"/>
        <end position="272"/>
    </location>
</feature>
<keyword evidence="5 9" id="KW-0630">Potassium</keyword>
<reference evidence="10 11" key="1">
    <citation type="submission" date="2021-03" db="EMBL/GenBank/DDBJ databases">
        <title>Sequencing the genomes of 1000 actinobacteria strains.</title>
        <authorList>
            <person name="Klenk H.-P."/>
        </authorList>
    </citation>
    <scope>NUCLEOTIDE SEQUENCE [LARGE SCALE GENOMIC DNA]</scope>
    <source>
        <strain evidence="10 11">DSM 12936</strain>
    </source>
</reference>
<organism evidence="10 11">
    <name type="scientific">Microlunatus capsulatus</name>
    <dbReference type="NCBI Taxonomy" id="99117"/>
    <lineage>
        <taxon>Bacteria</taxon>
        <taxon>Bacillati</taxon>
        <taxon>Actinomycetota</taxon>
        <taxon>Actinomycetes</taxon>
        <taxon>Propionibacteriales</taxon>
        <taxon>Propionibacteriaceae</taxon>
        <taxon>Microlunatus</taxon>
    </lineage>
</organism>
<evidence type="ECO:0000256" key="5">
    <source>
        <dbReference type="ARBA" id="ARBA00022958"/>
    </source>
</evidence>
<evidence type="ECO:0000256" key="7">
    <source>
        <dbReference type="ARBA" id="ARBA00023065"/>
    </source>
</evidence>
<evidence type="ECO:0000256" key="6">
    <source>
        <dbReference type="ARBA" id="ARBA00022989"/>
    </source>
</evidence>
<keyword evidence="6 9" id="KW-1133">Transmembrane helix</keyword>
<dbReference type="InterPro" id="IPR004623">
    <property type="entry name" value="KdpA"/>
</dbReference>
<feature type="transmembrane region" description="Helical" evidence="9">
    <location>
        <begin position="96"/>
        <end position="115"/>
    </location>
</feature>
<proteinExistence type="inferred from homology"/>
<comment type="similarity">
    <text evidence="9">Belongs to the KdpA family.</text>
</comment>
<dbReference type="PANTHER" id="PTHR30607">
    <property type="entry name" value="POTASSIUM-TRANSPORTING ATPASE A CHAIN"/>
    <property type="match status" value="1"/>
</dbReference>
<evidence type="ECO:0000256" key="2">
    <source>
        <dbReference type="ARBA" id="ARBA00022475"/>
    </source>
</evidence>
<dbReference type="RefSeq" id="WP_210052410.1">
    <property type="nucleotide sequence ID" value="NZ_BAAAMH010000036.1"/>
</dbReference>
<comment type="subunit">
    <text evidence="9">The system is composed of three essential subunits: KdpA, KdpB and KdpC.</text>
</comment>
<feature type="transmembrane region" description="Helical" evidence="9">
    <location>
        <begin position="135"/>
        <end position="154"/>
    </location>
</feature>
<evidence type="ECO:0000256" key="9">
    <source>
        <dbReference type="HAMAP-Rule" id="MF_00275"/>
    </source>
</evidence>
<evidence type="ECO:0000256" key="3">
    <source>
        <dbReference type="ARBA" id="ARBA00022538"/>
    </source>
</evidence>
<evidence type="ECO:0000313" key="10">
    <source>
        <dbReference type="EMBL" id="MBP2415410.1"/>
    </source>
</evidence>
<evidence type="ECO:0000256" key="8">
    <source>
        <dbReference type="ARBA" id="ARBA00023136"/>
    </source>
</evidence>
<keyword evidence="4 9" id="KW-0812">Transmembrane</keyword>
<dbReference type="Pfam" id="PF03814">
    <property type="entry name" value="KdpA"/>
    <property type="match status" value="1"/>
</dbReference>
<keyword evidence="7 9" id="KW-0406">Ion transport</keyword>
<accession>A0ABS4Z3P1</accession>
<dbReference type="Proteomes" id="UP000758168">
    <property type="component" value="Unassembled WGS sequence"/>
</dbReference>
<feature type="transmembrane region" description="Helical" evidence="9">
    <location>
        <begin position="418"/>
        <end position="437"/>
    </location>
</feature>
<evidence type="ECO:0000256" key="1">
    <source>
        <dbReference type="ARBA" id="ARBA00022448"/>
    </source>
</evidence>
<gene>
    <name evidence="9" type="primary">kdpA</name>
    <name evidence="10" type="ORF">JOF54_000332</name>
</gene>
<keyword evidence="8 9" id="KW-0472">Membrane</keyword>
<comment type="subcellular location">
    <subcellularLocation>
        <location evidence="9">Cell membrane</location>
        <topology evidence="9">Multi-pass membrane protein</topology>
    </subcellularLocation>
</comment>
<keyword evidence="2 9" id="KW-1003">Cell membrane</keyword>
<sequence length="556" mass="56245">MPALSDAAAGLATTGLLVLLLALAYVPLGDHLARVLTPVRHSRVERLVYRAAGVDPDGRQSARSYAVAVLAFSAVSVVALVAILMGQSALPFDRGLPGMGFAMALNTAVSFVTNTNWQSYGGESTLGHTAQMTGLAVQNFVSAAVGIAVAAALIRGFVASRTGELGNFWVDLTRVVLRVLLPISVVGALVLVAGGVIQNFAPDTVVTTVTGGSQTLPGGPVASQEVIKQLGTNGGGFFNANSAHPFENPNPLTNLFLVFLMLVIPVALTRTLGTMLGDRRQGRAVLAAMTVLWAGALALTTWAETSGAGLAAGAAGAALEGKETQFGPWTSALFAVSTTGTSTGAVNAMHDSLSPAGGGVVLVNMLLGEVSPGGTGSGLYGMLVAAILATFVAGLMVGRTPELLGKKIGAREMTFVSLYVLASPALVLIGLGVAMALPSTPDAQGNAGAHGLSEVFYAYASAANNNGSAFGGITVTSDFFQYTLAAAMLVGRLLPIVLVLGLAGSLAQARPVPVTPGTLPTTTPLFVTLLVGVVLLVTGLTFFPGLALGPIAEALS</sequence>
<comment type="caution">
    <text evidence="10">The sequence shown here is derived from an EMBL/GenBank/DDBJ whole genome shotgun (WGS) entry which is preliminary data.</text>
</comment>
<feature type="transmembrane region" description="Helical" evidence="9">
    <location>
        <begin position="379"/>
        <end position="397"/>
    </location>
</feature>
<keyword evidence="3 9" id="KW-0633">Potassium transport</keyword>
<protein>
    <recommendedName>
        <fullName evidence="9">Potassium-transporting ATPase potassium-binding subunit</fullName>
    </recommendedName>
    <alternativeName>
        <fullName evidence="9">ATP phosphohydrolase [potassium-transporting] A chain</fullName>
    </alternativeName>
    <alternativeName>
        <fullName evidence="9">Potassium-binding and translocating subunit A</fullName>
    </alternativeName>
    <alternativeName>
        <fullName evidence="9">Potassium-translocating ATPase A chain</fullName>
    </alternativeName>
</protein>
<feature type="transmembrane region" description="Helical" evidence="9">
    <location>
        <begin position="65"/>
        <end position="84"/>
    </location>
</feature>
<feature type="transmembrane region" description="Helical" evidence="9">
    <location>
        <begin position="175"/>
        <end position="197"/>
    </location>
</feature>
<dbReference type="NCBIfam" id="TIGR00680">
    <property type="entry name" value="kdpA"/>
    <property type="match status" value="1"/>
</dbReference>